<feature type="transmembrane region" description="Helical" evidence="1">
    <location>
        <begin position="38"/>
        <end position="53"/>
    </location>
</feature>
<dbReference type="EMBL" id="DTGZ01000175">
    <property type="protein sequence ID" value="HGV98493.1"/>
    <property type="molecule type" value="Genomic_DNA"/>
</dbReference>
<comment type="caution">
    <text evidence="2">The sequence shown here is derived from an EMBL/GenBank/DDBJ whole genome shotgun (WGS) entry which is preliminary data.</text>
</comment>
<evidence type="ECO:0000256" key="1">
    <source>
        <dbReference type="SAM" id="Phobius"/>
    </source>
</evidence>
<keyword evidence="1" id="KW-1133">Transmembrane helix</keyword>
<feature type="transmembrane region" description="Helical" evidence="1">
    <location>
        <begin position="84"/>
        <end position="103"/>
    </location>
</feature>
<dbReference type="NCBIfam" id="NF037970">
    <property type="entry name" value="vanZ_1"/>
    <property type="match status" value="1"/>
</dbReference>
<accession>A0A7C4XB37</accession>
<sequence length="111" mass="12917">MKRSIDLLLLIIWIIVIFILTGLPGLESPKIREFPIDKFYHFLLFFIYGILGIRLMPLVFYFFSGLLIVVSAEVQQIFIPGRSFEIPDMVSGAVGLIVVYLIYQRKHRQKI</sequence>
<feature type="transmembrane region" description="Helical" evidence="1">
    <location>
        <begin position="7"/>
        <end position="26"/>
    </location>
</feature>
<reference evidence="2" key="1">
    <citation type="journal article" date="2020" name="mSystems">
        <title>Genome- and Community-Level Interaction Insights into Carbon Utilization and Element Cycling Functions of Hydrothermarchaeota in Hydrothermal Sediment.</title>
        <authorList>
            <person name="Zhou Z."/>
            <person name="Liu Y."/>
            <person name="Xu W."/>
            <person name="Pan J."/>
            <person name="Luo Z.H."/>
            <person name="Li M."/>
        </authorList>
    </citation>
    <scope>NUCLEOTIDE SEQUENCE [LARGE SCALE GENOMIC DNA]</scope>
    <source>
        <strain evidence="2">SpSt-774</strain>
    </source>
</reference>
<protein>
    <recommendedName>
        <fullName evidence="3">VanZ family protein</fullName>
    </recommendedName>
</protein>
<evidence type="ECO:0008006" key="3">
    <source>
        <dbReference type="Google" id="ProtNLM"/>
    </source>
</evidence>
<dbReference type="AlphaFoldDB" id="A0A7C4XB37"/>
<name>A0A7C4XB37_UNCW3</name>
<keyword evidence="1" id="KW-0812">Transmembrane</keyword>
<feature type="transmembrane region" description="Helical" evidence="1">
    <location>
        <begin position="58"/>
        <end position="78"/>
    </location>
</feature>
<keyword evidence="1" id="KW-0472">Membrane</keyword>
<organism evidence="2">
    <name type="scientific">candidate division WOR-3 bacterium</name>
    <dbReference type="NCBI Taxonomy" id="2052148"/>
    <lineage>
        <taxon>Bacteria</taxon>
        <taxon>Bacteria division WOR-3</taxon>
    </lineage>
</organism>
<proteinExistence type="predicted"/>
<gene>
    <name evidence="2" type="ORF">ENV60_09400</name>
</gene>
<evidence type="ECO:0000313" key="2">
    <source>
        <dbReference type="EMBL" id="HGV98493.1"/>
    </source>
</evidence>